<feature type="non-terminal residue" evidence="1">
    <location>
        <position position="1"/>
    </location>
</feature>
<dbReference type="Gene3D" id="3.30.420.10">
    <property type="entry name" value="Ribonuclease H-like superfamily/Ribonuclease H"/>
    <property type="match status" value="1"/>
</dbReference>
<dbReference type="OrthoDB" id="5410741at2759"/>
<dbReference type="GO" id="GO:0003676">
    <property type="term" value="F:nucleic acid binding"/>
    <property type="evidence" value="ECO:0007669"/>
    <property type="project" value="InterPro"/>
</dbReference>
<sequence>PANSLDLNPIENTWHILKSCLGKHFTSEHHPHSEDELWEVLSKEWEEIDQSTLDRLIDSMPEWLADVIKAQG</sequence>
<name>A0A3N4K7H1_9PEZI</name>
<feature type="non-terminal residue" evidence="1">
    <location>
        <position position="72"/>
    </location>
</feature>
<keyword evidence="2" id="KW-1185">Reference proteome</keyword>
<organism evidence="1 2">
    <name type="scientific">Choiromyces venosus 120613-1</name>
    <dbReference type="NCBI Taxonomy" id="1336337"/>
    <lineage>
        <taxon>Eukaryota</taxon>
        <taxon>Fungi</taxon>
        <taxon>Dikarya</taxon>
        <taxon>Ascomycota</taxon>
        <taxon>Pezizomycotina</taxon>
        <taxon>Pezizomycetes</taxon>
        <taxon>Pezizales</taxon>
        <taxon>Tuberaceae</taxon>
        <taxon>Choiromyces</taxon>
    </lineage>
</organism>
<dbReference type="Proteomes" id="UP000276215">
    <property type="component" value="Unassembled WGS sequence"/>
</dbReference>
<dbReference type="STRING" id="1336337.A0A3N4K7H1"/>
<reference evidence="1 2" key="1">
    <citation type="journal article" date="2018" name="Nat. Ecol. Evol.">
        <title>Pezizomycetes genomes reveal the molecular basis of ectomycorrhizal truffle lifestyle.</title>
        <authorList>
            <person name="Murat C."/>
            <person name="Payen T."/>
            <person name="Noel B."/>
            <person name="Kuo A."/>
            <person name="Morin E."/>
            <person name="Chen J."/>
            <person name="Kohler A."/>
            <person name="Krizsan K."/>
            <person name="Balestrini R."/>
            <person name="Da Silva C."/>
            <person name="Montanini B."/>
            <person name="Hainaut M."/>
            <person name="Levati E."/>
            <person name="Barry K.W."/>
            <person name="Belfiori B."/>
            <person name="Cichocki N."/>
            <person name="Clum A."/>
            <person name="Dockter R.B."/>
            <person name="Fauchery L."/>
            <person name="Guy J."/>
            <person name="Iotti M."/>
            <person name="Le Tacon F."/>
            <person name="Lindquist E.A."/>
            <person name="Lipzen A."/>
            <person name="Malagnac F."/>
            <person name="Mello A."/>
            <person name="Molinier V."/>
            <person name="Miyauchi S."/>
            <person name="Poulain J."/>
            <person name="Riccioni C."/>
            <person name="Rubini A."/>
            <person name="Sitrit Y."/>
            <person name="Splivallo R."/>
            <person name="Traeger S."/>
            <person name="Wang M."/>
            <person name="Zifcakova L."/>
            <person name="Wipf D."/>
            <person name="Zambonelli A."/>
            <person name="Paolocci F."/>
            <person name="Nowrousian M."/>
            <person name="Ottonello S."/>
            <person name="Baldrian P."/>
            <person name="Spatafora J.W."/>
            <person name="Henrissat B."/>
            <person name="Nagy L.G."/>
            <person name="Aury J.M."/>
            <person name="Wincker P."/>
            <person name="Grigoriev I.V."/>
            <person name="Bonfante P."/>
            <person name="Martin F.M."/>
        </authorList>
    </citation>
    <scope>NUCLEOTIDE SEQUENCE [LARGE SCALE GENOMIC DNA]</scope>
    <source>
        <strain evidence="1 2">120613-1</strain>
    </source>
</reference>
<accession>A0A3N4K7H1</accession>
<evidence type="ECO:0000313" key="1">
    <source>
        <dbReference type="EMBL" id="RPB01875.1"/>
    </source>
</evidence>
<evidence type="ECO:0008006" key="3">
    <source>
        <dbReference type="Google" id="ProtNLM"/>
    </source>
</evidence>
<dbReference type="InterPro" id="IPR036397">
    <property type="entry name" value="RNaseH_sf"/>
</dbReference>
<evidence type="ECO:0000313" key="2">
    <source>
        <dbReference type="Proteomes" id="UP000276215"/>
    </source>
</evidence>
<proteinExistence type="predicted"/>
<gene>
    <name evidence="1" type="ORF">L873DRAFT_1558628</name>
</gene>
<dbReference type="AlphaFoldDB" id="A0A3N4K7H1"/>
<dbReference type="EMBL" id="ML120371">
    <property type="protein sequence ID" value="RPB01875.1"/>
    <property type="molecule type" value="Genomic_DNA"/>
</dbReference>
<protein>
    <recommendedName>
        <fullName evidence="3">Tc1-like transposase DDE domain-containing protein</fullName>
    </recommendedName>
</protein>